<proteinExistence type="predicted"/>
<evidence type="ECO:0000313" key="3">
    <source>
        <dbReference type="Proteomes" id="UP001162162"/>
    </source>
</evidence>
<dbReference type="EMBL" id="JAPWTK010000104">
    <property type="protein sequence ID" value="KAJ8950194.1"/>
    <property type="molecule type" value="Genomic_DNA"/>
</dbReference>
<feature type="transmembrane region" description="Helical" evidence="1">
    <location>
        <begin position="117"/>
        <end position="142"/>
    </location>
</feature>
<evidence type="ECO:0008006" key="4">
    <source>
        <dbReference type="Google" id="ProtNLM"/>
    </source>
</evidence>
<feature type="transmembrane region" description="Helical" evidence="1">
    <location>
        <begin position="79"/>
        <end position="96"/>
    </location>
</feature>
<keyword evidence="1" id="KW-0812">Transmembrane</keyword>
<keyword evidence="3" id="KW-1185">Reference proteome</keyword>
<keyword evidence="1" id="KW-1133">Transmembrane helix</keyword>
<sequence length="211" mass="23678">MGLGSYRKNLGRVAAVLGILQGVSWTFLTLVAIIIHYWQPAIETGTTYTRLIQIMLYSKFLVDDGSVSGTTFILNPNNFVVIMWIYFVISVLWDSFSVDMLTAINHNKKRRAIVERLWGILTLFISLLDLVVTILLATDYAACGNASPEGVTMDEFFCYTSVGIAMTIAGRGFTLWVVNIVLSIVLFRETYEDIREDDSNASVNTPKHVYI</sequence>
<evidence type="ECO:0000256" key="1">
    <source>
        <dbReference type="SAM" id="Phobius"/>
    </source>
</evidence>
<feature type="transmembrane region" description="Helical" evidence="1">
    <location>
        <begin position="162"/>
        <end position="187"/>
    </location>
</feature>
<name>A0AAV8YI33_9CUCU</name>
<protein>
    <recommendedName>
        <fullName evidence="4">Transmembrane protein</fullName>
    </recommendedName>
</protein>
<comment type="caution">
    <text evidence="2">The sequence shown here is derived from an EMBL/GenBank/DDBJ whole genome shotgun (WGS) entry which is preliminary data.</text>
</comment>
<reference evidence="2" key="1">
    <citation type="journal article" date="2023" name="Insect Mol. Biol.">
        <title>Genome sequencing provides insights into the evolution of gene families encoding plant cell wall-degrading enzymes in longhorned beetles.</title>
        <authorList>
            <person name="Shin N.R."/>
            <person name="Okamura Y."/>
            <person name="Kirsch R."/>
            <person name="Pauchet Y."/>
        </authorList>
    </citation>
    <scope>NUCLEOTIDE SEQUENCE</scope>
    <source>
        <strain evidence="2">AMC_N1</strain>
    </source>
</reference>
<feature type="transmembrane region" description="Helical" evidence="1">
    <location>
        <begin position="12"/>
        <end position="38"/>
    </location>
</feature>
<keyword evidence="1" id="KW-0472">Membrane</keyword>
<evidence type="ECO:0000313" key="2">
    <source>
        <dbReference type="EMBL" id="KAJ8950194.1"/>
    </source>
</evidence>
<accession>A0AAV8YI33</accession>
<organism evidence="2 3">
    <name type="scientific">Aromia moschata</name>
    <dbReference type="NCBI Taxonomy" id="1265417"/>
    <lineage>
        <taxon>Eukaryota</taxon>
        <taxon>Metazoa</taxon>
        <taxon>Ecdysozoa</taxon>
        <taxon>Arthropoda</taxon>
        <taxon>Hexapoda</taxon>
        <taxon>Insecta</taxon>
        <taxon>Pterygota</taxon>
        <taxon>Neoptera</taxon>
        <taxon>Endopterygota</taxon>
        <taxon>Coleoptera</taxon>
        <taxon>Polyphaga</taxon>
        <taxon>Cucujiformia</taxon>
        <taxon>Chrysomeloidea</taxon>
        <taxon>Cerambycidae</taxon>
        <taxon>Cerambycinae</taxon>
        <taxon>Callichromatini</taxon>
        <taxon>Aromia</taxon>
    </lineage>
</organism>
<gene>
    <name evidence="2" type="ORF">NQ318_003185</name>
</gene>
<dbReference type="Proteomes" id="UP001162162">
    <property type="component" value="Unassembled WGS sequence"/>
</dbReference>
<dbReference type="AlphaFoldDB" id="A0AAV8YI33"/>